<evidence type="ECO:0008006" key="3">
    <source>
        <dbReference type="Google" id="ProtNLM"/>
    </source>
</evidence>
<dbReference type="EMBL" id="BAABJM010000003">
    <property type="protein sequence ID" value="GAA5058975.1"/>
    <property type="molecule type" value="Genomic_DNA"/>
</dbReference>
<evidence type="ECO:0000313" key="2">
    <source>
        <dbReference type="Proteomes" id="UP001500603"/>
    </source>
</evidence>
<keyword evidence="2" id="KW-1185">Reference proteome</keyword>
<evidence type="ECO:0000313" key="1">
    <source>
        <dbReference type="EMBL" id="GAA5058975.1"/>
    </source>
</evidence>
<dbReference type="RefSeq" id="WP_345496955.1">
    <property type="nucleotide sequence ID" value="NZ_BAABJM010000003.1"/>
</dbReference>
<name>A0ABP9KHD3_9NOCA</name>
<dbReference type="PANTHER" id="PTHR34704:SF2">
    <property type="entry name" value="ATPASE"/>
    <property type="match status" value="1"/>
</dbReference>
<comment type="caution">
    <text evidence="1">The sequence shown here is derived from an EMBL/GenBank/DDBJ whole genome shotgun (WGS) entry which is preliminary data.</text>
</comment>
<gene>
    <name evidence="1" type="ORF">GCM10023318_38940</name>
</gene>
<dbReference type="Proteomes" id="UP001500603">
    <property type="component" value="Unassembled WGS sequence"/>
</dbReference>
<accession>A0ABP9KHD3</accession>
<organism evidence="1 2">
    <name type="scientific">Nocardia callitridis</name>
    <dbReference type="NCBI Taxonomy" id="648753"/>
    <lineage>
        <taxon>Bacteria</taxon>
        <taxon>Bacillati</taxon>
        <taxon>Actinomycetota</taxon>
        <taxon>Actinomycetes</taxon>
        <taxon>Mycobacteriales</taxon>
        <taxon>Nocardiaceae</taxon>
        <taxon>Nocardia</taxon>
    </lineage>
</organism>
<dbReference type="PANTHER" id="PTHR34704">
    <property type="entry name" value="ATPASE"/>
    <property type="match status" value="1"/>
</dbReference>
<reference evidence="2" key="1">
    <citation type="journal article" date="2019" name="Int. J. Syst. Evol. Microbiol.">
        <title>The Global Catalogue of Microorganisms (GCM) 10K type strain sequencing project: providing services to taxonomists for standard genome sequencing and annotation.</title>
        <authorList>
            <consortium name="The Broad Institute Genomics Platform"/>
            <consortium name="The Broad Institute Genome Sequencing Center for Infectious Disease"/>
            <person name="Wu L."/>
            <person name="Ma J."/>
        </authorList>
    </citation>
    <scope>NUCLEOTIDE SEQUENCE [LARGE SCALE GENOMIC DNA]</scope>
    <source>
        <strain evidence="2">JCM 18298</strain>
    </source>
</reference>
<sequence length="274" mass="29868">MPATLDDFDPWLCRTVLSPLNPLFREARYLLAEEADIRDTALYHSVLAAVAQGNNTRGGIANYIGRKAVDISHPLNVLEDCRLLTREQDAFRAGKSIYRITEPLITFYEAVMRPAWTRLESGQAQQVWARCKERFAAQVAGPHFETICREYMFGDGIDTLGSDAAFGVVGSGVVTDSVARTRIKIDVAVTQAGDGGRKAAVSLLGEAKWGVTMGANHLDRLVRAREVLAGTGRDVSACRLACFSATGFTDALRRRADESADVVLVGLDELYGRG</sequence>
<proteinExistence type="predicted"/>
<protein>
    <recommendedName>
        <fullName evidence="3">DUF234 domain-containing protein</fullName>
    </recommendedName>
</protein>